<sequence length="182" mass="18495">MSALAAEVRPAPPRVPVSDAAPSQRSETSSSSSSSRTSSSRSSSHTAAVAAAVSVPEAPASVLQRAVAEAAAFSSGQMGFGSAVPESDNRELQSHDLRLSASEAWQEDGLEQNTASTSSSTSMDEAVSAVDSAQGQDLAARSSTQAGPAAHPDVIGCTGSEPSAQGAMSRLSQFMRRPSTRD</sequence>
<reference evidence="2" key="1">
    <citation type="submission" date="2021-01" db="EMBL/GenBank/DDBJ databases">
        <authorList>
            <person name="Corre E."/>
            <person name="Pelletier E."/>
            <person name="Niang G."/>
            <person name="Scheremetjew M."/>
            <person name="Finn R."/>
            <person name="Kale V."/>
            <person name="Holt S."/>
            <person name="Cochrane G."/>
            <person name="Meng A."/>
            <person name="Brown T."/>
            <person name="Cohen L."/>
        </authorList>
    </citation>
    <scope>NUCLEOTIDE SEQUENCE</scope>
    <source>
        <strain evidence="2">SAG 11-48b</strain>
    </source>
</reference>
<name>A0A7S2QUE0_9CHLO</name>
<organism evidence="2">
    <name type="scientific">Chlamydomonas chlamydogama</name>
    <dbReference type="NCBI Taxonomy" id="225041"/>
    <lineage>
        <taxon>Eukaryota</taxon>
        <taxon>Viridiplantae</taxon>
        <taxon>Chlorophyta</taxon>
        <taxon>core chlorophytes</taxon>
        <taxon>Chlorophyceae</taxon>
        <taxon>CS clade</taxon>
        <taxon>Chlamydomonadales</taxon>
        <taxon>Chlamydomonadaceae</taxon>
        <taxon>Chlamydomonas</taxon>
    </lineage>
</organism>
<feature type="compositionally biased region" description="Basic and acidic residues" evidence="1">
    <location>
        <begin position="87"/>
        <end position="98"/>
    </location>
</feature>
<feature type="compositionally biased region" description="Polar residues" evidence="1">
    <location>
        <begin position="111"/>
        <end position="123"/>
    </location>
</feature>
<accession>A0A7S2QUE0</accession>
<dbReference type="EMBL" id="HBHD01001663">
    <property type="protein sequence ID" value="CAD9652238.1"/>
    <property type="molecule type" value="Transcribed_RNA"/>
</dbReference>
<protein>
    <submittedName>
        <fullName evidence="2">Uncharacterized protein</fullName>
    </submittedName>
</protein>
<feature type="region of interest" description="Disordered" evidence="1">
    <location>
        <begin position="76"/>
        <end position="182"/>
    </location>
</feature>
<evidence type="ECO:0000313" key="2">
    <source>
        <dbReference type="EMBL" id="CAD9652238.1"/>
    </source>
</evidence>
<evidence type="ECO:0000256" key="1">
    <source>
        <dbReference type="SAM" id="MobiDB-lite"/>
    </source>
</evidence>
<dbReference type="AlphaFoldDB" id="A0A7S2QUE0"/>
<feature type="region of interest" description="Disordered" evidence="1">
    <location>
        <begin position="1"/>
        <end position="53"/>
    </location>
</feature>
<feature type="compositionally biased region" description="Low complexity" evidence="1">
    <location>
        <begin position="16"/>
        <end position="53"/>
    </location>
</feature>
<proteinExistence type="predicted"/>
<feature type="compositionally biased region" description="Polar residues" evidence="1">
    <location>
        <begin position="131"/>
        <end position="146"/>
    </location>
</feature>
<gene>
    <name evidence="2" type="ORF">CCHL1392_LOCUS913</name>
</gene>